<dbReference type="OrthoDB" id="7613924at2759"/>
<reference evidence="1 2" key="1">
    <citation type="submission" date="2015-07" db="EMBL/GenBank/DDBJ databases">
        <title>The genome of Melipona quadrifasciata.</title>
        <authorList>
            <person name="Pan H."/>
            <person name="Kapheim K."/>
        </authorList>
    </citation>
    <scope>NUCLEOTIDE SEQUENCE [LARGE SCALE GENOMIC DNA]</scope>
    <source>
        <strain evidence="1">0111107301</strain>
        <tissue evidence="1">Whole body</tissue>
    </source>
</reference>
<proteinExistence type="predicted"/>
<protein>
    <submittedName>
        <fullName evidence="1">Uncharacterized protein</fullName>
    </submittedName>
</protein>
<dbReference type="AlphaFoldDB" id="A0A0M9A7T1"/>
<keyword evidence="2" id="KW-1185">Reference proteome</keyword>
<name>A0A0M9A7T1_9HYME</name>
<gene>
    <name evidence="1" type="ORF">WN51_10132</name>
</gene>
<evidence type="ECO:0000313" key="1">
    <source>
        <dbReference type="EMBL" id="KOX78995.1"/>
    </source>
</evidence>
<accession>A0A0M9A7T1</accession>
<organism evidence="1 2">
    <name type="scientific">Melipona quadrifasciata</name>
    <dbReference type="NCBI Taxonomy" id="166423"/>
    <lineage>
        <taxon>Eukaryota</taxon>
        <taxon>Metazoa</taxon>
        <taxon>Ecdysozoa</taxon>
        <taxon>Arthropoda</taxon>
        <taxon>Hexapoda</taxon>
        <taxon>Insecta</taxon>
        <taxon>Pterygota</taxon>
        <taxon>Neoptera</taxon>
        <taxon>Endopterygota</taxon>
        <taxon>Hymenoptera</taxon>
        <taxon>Apocrita</taxon>
        <taxon>Aculeata</taxon>
        <taxon>Apoidea</taxon>
        <taxon>Anthophila</taxon>
        <taxon>Apidae</taxon>
        <taxon>Melipona</taxon>
    </lineage>
</organism>
<sequence>METMQDSGGLFDGSRGSVAPGLSISKTANQLKIVESGNESDKLLTATKSMQMDPYKELELYLAKVNNTESSYFEHLAKDFKTRSDVTNDPLGVQLFRSSWAHWPNKNFSRAARRLHHFFISSMQPVLKQLFEEDALRGEMVREKSTIDELDFLKLLFA</sequence>
<dbReference type="Proteomes" id="UP000053105">
    <property type="component" value="Unassembled WGS sequence"/>
</dbReference>
<dbReference type="EMBL" id="KQ435717">
    <property type="protein sequence ID" value="KOX78995.1"/>
    <property type="molecule type" value="Genomic_DNA"/>
</dbReference>
<evidence type="ECO:0000313" key="2">
    <source>
        <dbReference type="Proteomes" id="UP000053105"/>
    </source>
</evidence>